<name>A0A4R3N8G0_9BACI</name>
<dbReference type="AlphaFoldDB" id="A0A4R3N8G0"/>
<dbReference type="GO" id="GO:0016787">
    <property type="term" value="F:hydrolase activity"/>
    <property type="evidence" value="ECO:0007669"/>
    <property type="project" value="InterPro"/>
</dbReference>
<dbReference type="Proteomes" id="UP000294650">
    <property type="component" value="Unassembled WGS sequence"/>
</dbReference>
<keyword evidence="2" id="KW-1185">Reference proteome</keyword>
<organism evidence="1 2">
    <name type="scientific">Melghiribacillus thermohalophilus</name>
    <dbReference type="NCBI Taxonomy" id="1324956"/>
    <lineage>
        <taxon>Bacteria</taxon>
        <taxon>Bacillati</taxon>
        <taxon>Bacillota</taxon>
        <taxon>Bacilli</taxon>
        <taxon>Bacillales</taxon>
        <taxon>Bacillaceae</taxon>
        <taxon>Melghiribacillus</taxon>
    </lineage>
</organism>
<dbReference type="Pfam" id="PF01546">
    <property type="entry name" value="Peptidase_M20"/>
    <property type="match status" value="1"/>
</dbReference>
<dbReference type="EMBL" id="SMAN01000003">
    <property type="protein sequence ID" value="TCT25663.1"/>
    <property type="molecule type" value="Genomic_DNA"/>
</dbReference>
<dbReference type="RefSeq" id="WP_132371087.1">
    <property type="nucleotide sequence ID" value="NZ_SMAN01000003.1"/>
</dbReference>
<dbReference type="PIRSF" id="PIRSF010386">
    <property type="entry name" value="RocB"/>
    <property type="match status" value="1"/>
</dbReference>
<gene>
    <name evidence="1" type="ORF">EDD68_103218</name>
</gene>
<dbReference type="SUPFAM" id="SSF53187">
    <property type="entry name" value="Zn-dependent exopeptidases"/>
    <property type="match status" value="1"/>
</dbReference>
<dbReference type="PANTHER" id="PTHR43808:SF27">
    <property type="entry name" value="PROTEIN ROCB"/>
    <property type="match status" value="1"/>
</dbReference>
<protein>
    <submittedName>
        <fullName evidence="1">Arginine utilization protein RocB</fullName>
    </submittedName>
</protein>
<reference evidence="1 2" key="1">
    <citation type="submission" date="2019-03" db="EMBL/GenBank/DDBJ databases">
        <title>Genomic Encyclopedia of Type Strains, Phase IV (KMG-IV): sequencing the most valuable type-strain genomes for metagenomic binning, comparative biology and taxonomic classification.</title>
        <authorList>
            <person name="Goeker M."/>
        </authorList>
    </citation>
    <scope>NUCLEOTIDE SEQUENCE [LARGE SCALE GENOMIC DNA]</scope>
    <source>
        <strain evidence="1 2">DSM 25894</strain>
    </source>
</reference>
<proteinExistence type="predicted"/>
<sequence length="544" mass="62588">MKKWQTKEQLTDLLCSLVQYPSITGSEHEIAIVEYLYHILSEKEYFKRFPSRLSLHPLPDGRQLLTALVKGKGDRSDTVVLLSHIDVVDIEDYGSFKNLAFFPRELTREYEKHMDLLPEEVQHDIRSGEWLFGRGTMDMKAGTALHLSMLEKAMDNEFHGNILLLIVPDEEVNSSGMIHSLPVLNQIKNQENLTYRACLNGEPMFRKFPGDESFYMYMGSLGKVLPGFYCYGKETHAGEPFGGVNANVMISYLNQELELHESFIEKVDDEVTPPPVSLMNRDLKEEYSVQTPISSVSMYNVFYMKQSLMDLSNRLMDAANRAKKKIEQHYQDKGTAFRQMAGIRELPDVHVNVMKYEELLEEAVKRHGNQEVLRRQNLLIQNREQGDRDFSTLLVQDLAYLCKDLAPMIVLFYSPPFYPSVSSRGNKHIEQVLKYVQDKAKKDYDIDLETIEFFPGLSDLSFVGPASSTDKSLKPLKQNMPLDEMGYTLDEKLMEEVHMPILNIGPFGKGAHQWTERLELHYSFEILPDLLTGAIHDLFKDQFV</sequence>
<dbReference type="InterPro" id="IPR050072">
    <property type="entry name" value="Peptidase_M20A"/>
</dbReference>
<dbReference type="PANTHER" id="PTHR43808">
    <property type="entry name" value="ACETYLORNITHINE DEACETYLASE"/>
    <property type="match status" value="1"/>
</dbReference>
<evidence type="ECO:0000313" key="1">
    <source>
        <dbReference type="EMBL" id="TCT25663.1"/>
    </source>
</evidence>
<evidence type="ECO:0000313" key="2">
    <source>
        <dbReference type="Proteomes" id="UP000294650"/>
    </source>
</evidence>
<dbReference type="InterPro" id="IPR002933">
    <property type="entry name" value="Peptidase_M20"/>
</dbReference>
<dbReference type="InterPro" id="IPR012166">
    <property type="entry name" value="Uncharacterised_RocB"/>
</dbReference>
<accession>A0A4R3N8G0</accession>
<comment type="caution">
    <text evidence="1">The sequence shown here is derived from an EMBL/GenBank/DDBJ whole genome shotgun (WGS) entry which is preliminary data.</text>
</comment>
<dbReference type="Gene3D" id="3.40.630.10">
    <property type="entry name" value="Zn peptidases"/>
    <property type="match status" value="1"/>
</dbReference>
<dbReference type="OrthoDB" id="9815360at2"/>